<gene>
    <name evidence="5" type="ordered locus">Corgl_0463</name>
</gene>
<dbReference type="PROSITE" id="PS50893">
    <property type="entry name" value="ABC_TRANSPORTER_2"/>
    <property type="match status" value="1"/>
</dbReference>
<evidence type="ECO:0000259" key="4">
    <source>
        <dbReference type="PROSITE" id="PS50893"/>
    </source>
</evidence>
<dbReference type="SUPFAM" id="SSF52540">
    <property type="entry name" value="P-loop containing nucleoside triphosphate hydrolases"/>
    <property type="match status" value="1"/>
</dbReference>
<dbReference type="Gene3D" id="3.40.50.300">
    <property type="entry name" value="P-loop containing nucleotide triphosphate hydrolases"/>
    <property type="match status" value="1"/>
</dbReference>
<dbReference type="KEGG" id="cgo:Corgl_0463"/>
<dbReference type="EMBL" id="CP002628">
    <property type="protein sequence ID" value="AEB06581.1"/>
    <property type="molecule type" value="Genomic_DNA"/>
</dbReference>
<dbReference type="InterPro" id="IPR027417">
    <property type="entry name" value="P-loop_NTPase"/>
</dbReference>
<protein>
    <submittedName>
        <fullName evidence="5">ABC transporter related protein</fullName>
    </submittedName>
</protein>
<dbReference type="RefSeq" id="WP_013708324.1">
    <property type="nucleotide sequence ID" value="NC_015389.1"/>
</dbReference>
<dbReference type="HOGENOM" id="CLU_000604_1_2_11"/>
<dbReference type="InterPro" id="IPR003439">
    <property type="entry name" value="ABC_transporter-like_ATP-bd"/>
</dbReference>
<dbReference type="CDD" id="cd03230">
    <property type="entry name" value="ABC_DR_subfamily_A"/>
    <property type="match status" value="1"/>
</dbReference>
<evidence type="ECO:0000313" key="5">
    <source>
        <dbReference type="EMBL" id="AEB06581.1"/>
    </source>
</evidence>
<dbReference type="Pfam" id="PF00005">
    <property type="entry name" value="ABC_tran"/>
    <property type="match status" value="1"/>
</dbReference>
<evidence type="ECO:0000313" key="6">
    <source>
        <dbReference type="Proteomes" id="UP000006851"/>
    </source>
</evidence>
<dbReference type="InterPro" id="IPR003593">
    <property type="entry name" value="AAA+_ATPase"/>
</dbReference>
<organism evidence="5 6">
    <name type="scientific">Coriobacterium glomerans (strain ATCC 49209 / DSM 20642 / JCM 10262 / PW2)</name>
    <dbReference type="NCBI Taxonomy" id="700015"/>
    <lineage>
        <taxon>Bacteria</taxon>
        <taxon>Bacillati</taxon>
        <taxon>Actinomycetota</taxon>
        <taxon>Coriobacteriia</taxon>
        <taxon>Coriobacteriales</taxon>
        <taxon>Coriobacteriaceae</taxon>
        <taxon>Coriobacterium</taxon>
    </lineage>
</organism>
<keyword evidence="6" id="KW-1185">Reference proteome</keyword>
<sequence length="221" mass="24284">MTSADEQPLLDAFDLSIRYGRALVWNHVDIALYPGDIAFLVGPNGSGKTTLLKCLAGWMRPASGEIRVLGETLTGRSARLRGAISFVSDVPAFYDDLTAREHIEFLLRANREEGRRAEAEEMLEAFGLTGSCDAYPSAFSRGMREKLALVICLMTHPRLLLLDEPTGPLDPQSCELFGRYVKKAAEMGAAVLMSCHHDLPHVSADVVYELSGGHVRILDHE</sequence>
<dbReference type="SMART" id="SM00382">
    <property type="entry name" value="AAA"/>
    <property type="match status" value="1"/>
</dbReference>
<evidence type="ECO:0000256" key="2">
    <source>
        <dbReference type="ARBA" id="ARBA00022741"/>
    </source>
</evidence>
<dbReference type="GO" id="GO:0016887">
    <property type="term" value="F:ATP hydrolysis activity"/>
    <property type="evidence" value="ECO:0007669"/>
    <property type="project" value="InterPro"/>
</dbReference>
<dbReference type="PANTHER" id="PTHR42939:SF1">
    <property type="entry name" value="ABC TRANSPORTER ATP-BINDING PROTEIN ALBC-RELATED"/>
    <property type="match status" value="1"/>
</dbReference>
<dbReference type="PANTHER" id="PTHR42939">
    <property type="entry name" value="ABC TRANSPORTER ATP-BINDING PROTEIN ALBC-RELATED"/>
    <property type="match status" value="1"/>
</dbReference>
<dbReference type="OrthoDB" id="6198786at2"/>
<reference evidence="6" key="1">
    <citation type="journal article" date="2013" name="Stand. Genomic Sci.">
        <title>Complete genome sequence of Coriobacterium glomerans type strain (PW2(T)) from the midgut of Pyrrhocoris apterus L. (red soldier bug).</title>
        <authorList>
            <person name="Stackebrandt E."/>
            <person name="Zeytun A."/>
            <person name="Lapidus A."/>
            <person name="Nolan M."/>
            <person name="Lucas S."/>
            <person name="Hammon N."/>
            <person name="Deshpande S."/>
            <person name="Cheng J.F."/>
            <person name="Tapia R."/>
            <person name="Goodwin L.A."/>
            <person name="Pitluck S."/>
            <person name="Liolios K."/>
            <person name="Pagani I."/>
            <person name="Ivanova N."/>
            <person name="Mavromatis K."/>
            <person name="Mikhailova N."/>
            <person name="Huntemann M."/>
            <person name="Pati A."/>
            <person name="Chen A."/>
            <person name="Palaniappan K."/>
            <person name="Chang Y.J."/>
            <person name="Land M."/>
            <person name="Hauser L."/>
            <person name="Rohde M."/>
            <person name="Pukall R."/>
            <person name="Goker M."/>
            <person name="Detter J.C."/>
            <person name="Woyke T."/>
            <person name="Bristow J."/>
            <person name="Eisen J.A."/>
            <person name="Markowitz V."/>
            <person name="Hugenholtz P."/>
            <person name="Kyrpides N.C."/>
            <person name="Klenk H.P."/>
        </authorList>
    </citation>
    <scope>NUCLEOTIDE SEQUENCE</scope>
    <source>
        <strain evidence="6">ATCC 49209 / DSM 20642 / JCM 10262 / PW2</strain>
    </source>
</reference>
<evidence type="ECO:0000256" key="1">
    <source>
        <dbReference type="ARBA" id="ARBA00022448"/>
    </source>
</evidence>
<dbReference type="AlphaFoldDB" id="F2N7A6"/>
<name>F2N7A6_CORGP</name>
<dbReference type="Proteomes" id="UP000006851">
    <property type="component" value="Chromosome"/>
</dbReference>
<dbReference type="eggNOG" id="COG1131">
    <property type="taxonomic scope" value="Bacteria"/>
</dbReference>
<keyword evidence="2" id="KW-0547">Nucleotide-binding</keyword>
<keyword evidence="3" id="KW-0067">ATP-binding</keyword>
<evidence type="ECO:0000256" key="3">
    <source>
        <dbReference type="ARBA" id="ARBA00022840"/>
    </source>
</evidence>
<accession>F2N7A6</accession>
<keyword evidence="1" id="KW-0813">Transport</keyword>
<feature type="domain" description="ABC transporter" evidence="4">
    <location>
        <begin position="10"/>
        <end position="221"/>
    </location>
</feature>
<dbReference type="InterPro" id="IPR051782">
    <property type="entry name" value="ABC_Transporter_VariousFunc"/>
</dbReference>
<dbReference type="GO" id="GO:0005524">
    <property type="term" value="F:ATP binding"/>
    <property type="evidence" value="ECO:0007669"/>
    <property type="project" value="UniProtKB-KW"/>
</dbReference>
<dbReference type="STRING" id="700015.Corgl_0463"/>
<proteinExistence type="predicted"/>